<dbReference type="AlphaFoldDB" id="A0A0A0EN90"/>
<sequence length="159" mass="17622">MADKEAEQFSGKWAVVTVHPSLPSRTEQIARARAWGVTESMLGRDDISAMILDDVSHVGRTTNWMGKLVERASFIEAMQRIQPEGDQVWFADPLCVGFSARLAQETITGLWDAGMQVYVHSLRYNGPALYVPGDDLTEFLESVSAAQNAAHQRANRARS</sequence>
<comment type="caution">
    <text evidence="1">The sequence shown here is derived from an EMBL/GenBank/DDBJ whole genome shotgun (WGS) entry which is preliminary data.</text>
</comment>
<evidence type="ECO:0008006" key="3">
    <source>
        <dbReference type="Google" id="ProtNLM"/>
    </source>
</evidence>
<dbReference type="EMBL" id="AQQX01000001">
    <property type="protein sequence ID" value="KGM50682.1"/>
    <property type="molecule type" value="Genomic_DNA"/>
</dbReference>
<protein>
    <recommendedName>
        <fullName evidence="3">Resolvase/invertase-type recombinase catalytic domain-containing protein</fullName>
    </recommendedName>
</protein>
<evidence type="ECO:0000313" key="1">
    <source>
        <dbReference type="EMBL" id="KGM50682.1"/>
    </source>
</evidence>
<dbReference type="RefSeq" id="WP_043745314.1">
    <property type="nucleotide sequence ID" value="NZ_AQQX01000001.1"/>
</dbReference>
<accession>A0A0A0EN90</accession>
<reference evidence="1 2" key="1">
    <citation type="journal article" date="2015" name="Antonie Van Leeuwenhoek">
        <title>Pseudooceanicola atlanticus gen. nov. sp. nov., isolated from surface seawater of the Atlantic Ocean and reclassification of Oceanicola batsensis, Oceanicola marinus, Oceanicola nitratireducens, Oceanicola nanhaiensis, Oceanicola antarcticus and Oceanicola flagellatus, as Pseudooceanicola batsensis comb. nov., Pseudooceanicola marinus comb. nov., Pseudooceanicola nitratireducens comb. nov., Pseudooceanicola nanhaiensis comb. nov., Pseudooceanicola antarcticus comb. nov., and Pseudooceanicola flagellatus comb. nov.</title>
        <authorList>
            <person name="Lai Q."/>
            <person name="Li G."/>
            <person name="Liu X."/>
            <person name="Du Y."/>
            <person name="Sun F."/>
            <person name="Shao Z."/>
        </authorList>
    </citation>
    <scope>NUCLEOTIDE SEQUENCE [LARGE SCALE GENOMIC DNA]</scope>
    <source>
        <strain evidence="1 2">22II-s11g</strain>
    </source>
</reference>
<evidence type="ECO:0000313" key="2">
    <source>
        <dbReference type="Proteomes" id="UP000030004"/>
    </source>
</evidence>
<dbReference type="STRING" id="1461694.ATO9_04220"/>
<dbReference type="Proteomes" id="UP000030004">
    <property type="component" value="Unassembled WGS sequence"/>
</dbReference>
<name>A0A0A0EN90_9RHOB</name>
<gene>
    <name evidence="1" type="ORF">ATO9_04220</name>
</gene>
<organism evidence="1 2">
    <name type="scientific">Pseudooceanicola atlanticus</name>
    <dbReference type="NCBI Taxonomy" id="1461694"/>
    <lineage>
        <taxon>Bacteria</taxon>
        <taxon>Pseudomonadati</taxon>
        <taxon>Pseudomonadota</taxon>
        <taxon>Alphaproteobacteria</taxon>
        <taxon>Rhodobacterales</taxon>
        <taxon>Paracoccaceae</taxon>
        <taxon>Pseudooceanicola</taxon>
    </lineage>
</organism>
<keyword evidence="2" id="KW-1185">Reference proteome</keyword>
<dbReference type="eggNOG" id="ENOG5033X9E">
    <property type="taxonomic scope" value="Bacteria"/>
</dbReference>
<proteinExistence type="predicted"/>
<dbReference type="OrthoDB" id="9940377at2"/>